<organism evidence="3 4">
    <name type="scientific">Ancylobacter rudongensis</name>
    <dbReference type="NCBI Taxonomy" id="177413"/>
    <lineage>
        <taxon>Bacteria</taxon>
        <taxon>Pseudomonadati</taxon>
        <taxon>Pseudomonadota</taxon>
        <taxon>Alphaproteobacteria</taxon>
        <taxon>Hyphomicrobiales</taxon>
        <taxon>Xanthobacteraceae</taxon>
        <taxon>Ancylobacter</taxon>
    </lineage>
</organism>
<dbReference type="InterPro" id="IPR036101">
    <property type="entry name" value="CarD-like/TRCF_RID_sf"/>
</dbReference>
<reference evidence="4" key="1">
    <citation type="submission" date="2016-10" db="EMBL/GenBank/DDBJ databases">
        <authorList>
            <person name="Varghese N."/>
            <person name="Submissions S."/>
        </authorList>
    </citation>
    <scope>NUCLEOTIDE SEQUENCE [LARGE SCALE GENOMIC DNA]</scope>
    <source>
        <strain evidence="4">CGMCC 1.1761</strain>
    </source>
</reference>
<evidence type="ECO:0000313" key="3">
    <source>
        <dbReference type="EMBL" id="SCW94153.1"/>
    </source>
</evidence>
<protein>
    <submittedName>
        <fullName evidence="3">Transcriptional regulator, CarD family</fullName>
    </submittedName>
</protein>
<evidence type="ECO:0000256" key="1">
    <source>
        <dbReference type="SAM" id="MobiDB-lite"/>
    </source>
</evidence>
<accession>A0A1G4UKE9</accession>
<dbReference type="Pfam" id="PF02559">
    <property type="entry name" value="CarD_TRCF_RID"/>
    <property type="match status" value="1"/>
</dbReference>
<dbReference type="InterPro" id="IPR048792">
    <property type="entry name" value="CarD_C"/>
</dbReference>
<dbReference type="EMBL" id="FMTP01000008">
    <property type="protein sequence ID" value="SCW94153.1"/>
    <property type="molecule type" value="Genomic_DNA"/>
</dbReference>
<name>A0A1G4UKE9_9HYPH</name>
<proteinExistence type="predicted"/>
<dbReference type="InterPro" id="IPR052531">
    <property type="entry name" value="CarD-like_regulator"/>
</dbReference>
<dbReference type="Gene3D" id="1.20.58.1290">
    <property type="entry name" value="CarD-like, C-terminal domain"/>
    <property type="match status" value="1"/>
</dbReference>
<dbReference type="Pfam" id="PF21095">
    <property type="entry name" value="CarD_C"/>
    <property type="match status" value="1"/>
</dbReference>
<sequence length="203" mass="22707">MTSTKKPPSSNIRQGFKTGEHIVYPSHGVGRIVAIEDQEVAGFKLELFVIHFEKDKMTLRVPVPKIVSVGMRKLSEPVVMKKALETLKGRARVKRTMWSRRAQEYEAKINSGDLVAISEVVRDLYRSDAQPEQSYSERQLYEAALDRMARELAAVDNLTETEAIKLIEQNLLKGPRRLGKGEVEADAAEAEDEAEADPEEAAA</sequence>
<dbReference type="PANTHER" id="PTHR38447">
    <property type="entry name" value="TRANSCRIPTION FACTOR YDEB-RELATED"/>
    <property type="match status" value="1"/>
</dbReference>
<feature type="region of interest" description="Disordered" evidence="1">
    <location>
        <begin position="178"/>
        <end position="203"/>
    </location>
</feature>
<dbReference type="SUPFAM" id="SSF141259">
    <property type="entry name" value="CarD-like"/>
    <property type="match status" value="1"/>
</dbReference>
<evidence type="ECO:0000259" key="2">
    <source>
        <dbReference type="SMART" id="SM01058"/>
    </source>
</evidence>
<feature type="compositionally biased region" description="Acidic residues" evidence="1">
    <location>
        <begin position="184"/>
        <end position="203"/>
    </location>
</feature>
<feature type="domain" description="CarD-like/TRCF RNAP-interacting" evidence="2">
    <location>
        <begin position="15"/>
        <end position="125"/>
    </location>
</feature>
<dbReference type="STRING" id="177413.SAMN05660859_4074"/>
<gene>
    <name evidence="3" type="ORF">SAMN05660859_4074</name>
</gene>
<dbReference type="InterPro" id="IPR003711">
    <property type="entry name" value="CarD-like/TRCF_RID"/>
</dbReference>
<dbReference type="InterPro" id="IPR042215">
    <property type="entry name" value="CarD-like_C"/>
</dbReference>
<keyword evidence="4" id="KW-1185">Reference proteome</keyword>
<dbReference type="PANTHER" id="PTHR38447:SF1">
    <property type="entry name" value="RNA POLYMERASE-BINDING TRANSCRIPTION FACTOR CARD"/>
    <property type="match status" value="1"/>
</dbReference>
<dbReference type="RefSeq" id="WP_091443544.1">
    <property type="nucleotide sequence ID" value="NZ_FMTP01000008.1"/>
</dbReference>
<evidence type="ECO:0000313" key="4">
    <source>
        <dbReference type="Proteomes" id="UP000198889"/>
    </source>
</evidence>
<dbReference type="Proteomes" id="UP000198889">
    <property type="component" value="Unassembled WGS sequence"/>
</dbReference>
<dbReference type="SMART" id="SM01058">
    <property type="entry name" value="CarD_TRCF"/>
    <property type="match status" value="1"/>
</dbReference>
<dbReference type="AlphaFoldDB" id="A0A1G4UKE9"/>
<dbReference type="Gene3D" id="2.40.10.170">
    <property type="match status" value="1"/>
</dbReference>
<dbReference type="GO" id="GO:0009303">
    <property type="term" value="P:rRNA transcription"/>
    <property type="evidence" value="ECO:0007669"/>
    <property type="project" value="TreeGrafter"/>
</dbReference>